<keyword evidence="5 16" id="KW-0820">tRNA-binding</keyword>
<evidence type="ECO:0000256" key="7">
    <source>
        <dbReference type="ARBA" id="ARBA00022723"/>
    </source>
</evidence>
<dbReference type="PROSITE" id="PS51483">
    <property type="entry name" value="B5"/>
    <property type="match status" value="1"/>
</dbReference>
<dbReference type="Pfam" id="PF03483">
    <property type="entry name" value="B3_4"/>
    <property type="match status" value="1"/>
</dbReference>
<comment type="similarity">
    <text evidence="2 15">Belongs to the phenylalanyl-tRNA synthetase beta subunit family. Type 1 subfamily.</text>
</comment>
<dbReference type="PROSITE" id="PS50886">
    <property type="entry name" value="TRBD"/>
    <property type="match status" value="1"/>
</dbReference>
<dbReference type="SUPFAM" id="SSF56037">
    <property type="entry name" value="PheT/TilS domain"/>
    <property type="match status" value="1"/>
</dbReference>
<comment type="cofactor">
    <cofactor evidence="15">
        <name>Mg(2+)</name>
        <dbReference type="ChEBI" id="CHEBI:18420"/>
    </cofactor>
    <text evidence="15">Binds 2 magnesium ions per tetramer.</text>
</comment>
<keyword evidence="9 15" id="KW-0067">ATP-binding</keyword>
<evidence type="ECO:0000259" key="18">
    <source>
        <dbReference type="PROSITE" id="PS51447"/>
    </source>
</evidence>
<evidence type="ECO:0000256" key="11">
    <source>
        <dbReference type="ARBA" id="ARBA00022884"/>
    </source>
</evidence>
<dbReference type="Gene3D" id="2.40.50.140">
    <property type="entry name" value="Nucleic acid-binding proteins"/>
    <property type="match status" value="1"/>
</dbReference>
<evidence type="ECO:0000256" key="16">
    <source>
        <dbReference type="PROSITE-ProRule" id="PRU00209"/>
    </source>
</evidence>
<dbReference type="CDD" id="cd02796">
    <property type="entry name" value="tRNA_bind_bactPheRS"/>
    <property type="match status" value="1"/>
</dbReference>
<accession>A0A0S8GJL0</accession>
<evidence type="ECO:0000256" key="13">
    <source>
        <dbReference type="ARBA" id="ARBA00023146"/>
    </source>
</evidence>
<keyword evidence="6 15" id="KW-0436">Ligase</keyword>
<comment type="caution">
    <text evidence="20">The sequence shown here is derived from an EMBL/GenBank/DDBJ whole genome shotgun (WGS) entry which is preliminary data.</text>
</comment>
<dbReference type="Gene3D" id="3.30.930.10">
    <property type="entry name" value="Bira Bifunctional Protein, Domain 2"/>
    <property type="match status" value="1"/>
</dbReference>
<dbReference type="EMBL" id="LJUO01000014">
    <property type="protein sequence ID" value="KPK73176.1"/>
    <property type="molecule type" value="Genomic_DNA"/>
</dbReference>
<feature type="binding site" evidence="15">
    <location>
        <position position="446"/>
    </location>
    <ligand>
        <name>Mg(2+)</name>
        <dbReference type="ChEBI" id="CHEBI:18420"/>
        <note>shared with alpha subunit</note>
    </ligand>
</feature>
<dbReference type="PROSITE" id="PS51447">
    <property type="entry name" value="FDX_ACB"/>
    <property type="match status" value="1"/>
</dbReference>
<evidence type="ECO:0000256" key="9">
    <source>
        <dbReference type="ARBA" id="ARBA00022840"/>
    </source>
</evidence>
<gene>
    <name evidence="15" type="primary">pheT</name>
    <name evidence="20" type="ORF">AMJ87_02625</name>
</gene>
<evidence type="ECO:0000256" key="15">
    <source>
        <dbReference type="HAMAP-Rule" id="MF_00283"/>
    </source>
</evidence>
<name>A0A0S8GJL0_UNCW3</name>
<protein>
    <recommendedName>
        <fullName evidence="15">Phenylalanine--tRNA ligase beta subunit</fullName>
        <ecNumber evidence="15">6.1.1.20</ecNumber>
    </recommendedName>
    <alternativeName>
        <fullName evidence="15">Phenylalanyl-tRNA synthetase beta subunit</fullName>
        <shortName evidence="15">PheRS</shortName>
    </alternativeName>
</protein>
<evidence type="ECO:0000313" key="21">
    <source>
        <dbReference type="Proteomes" id="UP000051096"/>
    </source>
</evidence>
<dbReference type="InterPro" id="IPR012340">
    <property type="entry name" value="NA-bd_OB-fold"/>
</dbReference>
<dbReference type="SUPFAM" id="SSF50249">
    <property type="entry name" value="Nucleic acid-binding proteins"/>
    <property type="match status" value="1"/>
</dbReference>
<dbReference type="Gene3D" id="3.30.70.380">
    <property type="entry name" value="Ferrodoxin-fold anticodon-binding domain"/>
    <property type="match status" value="1"/>
</dbReference>
<comment type="catalytic activity">
    <reaction evidence="14 15">
        <text>tRNA(Phe) + L-phenylalanine + ATP = L-phenylalanyl-tRNA(Phe) + AMP + diphosphate + H(+)</text>
        <dbReference type="Rhea" id="RHEA:19413"/>
        <dbReference type="Rhea" id="RHEA-COMP:9668"/>
        <dbReference type="Rhea" id="RHEA-COMP:9699"/>
        <dbReference type="ChEBI" id="CHEBI:15378"/>
        <dbReference type="ChEBI" id="CHEBI:30616"/>
        <dbReference type="ChEBI" id="CHEBI:33019"/>
        <dbReference type="ChEBI" id="CHEBI:58095"/>
        <dbReference type="ChEBI" id="CHEBI:78442"/>
        <dbReference type="ChEBI" id="CHEBI:78531"/>
        <dbReference type="ChEBI" id="CHEBI:456215"/>
        <dbReference type="EC" id="6.1.1.20"/>
    </reaction>
</comment>
<dbReference type="NCBIfam" id="TIGR00472">
    <property type="entry name" value="pheT_bact"/>
    <property type="match status" value="1"/>
</dbReference>
<feature type="binding site" evidence="15">
    <location>
        <position position="455"/>
    </location>
    <ligand>
        <name>Mg(2+)</name>
        <dbReference type="ChEBI" id="CHEBI:18420"/>
        <note>shared with alpha subunit</note>
    </ligand>
</feature>
<dbReference type="PANTHER" id="PTHR10947:SF0">
    <property type="entry name" value="PHENYLALANINE--TRNA LIGASE BETA SUBUNIT"/>
    <property type="match status" value="1"/>
</dbReference>
<dbReference type="InterPro" id="IPR041616">
    <property type="entry name" value="PheRS_beta_core"/>
</dbReference>
<dbReference type="PANTHER" id="PTHR10947">
    <property type="entry name" value="PHENYLALANYL-TRNA SYNTHETASE BETA CHAIN AND LEUCINE-RICH REPEAT-CONTAINING PROTEIN 47"/>
    <property type="match status" value="1"/>
</dbReference>
<sequence length="781" mass="87878">MLVSLKWLEELLGRDLDDAEVSKVALTLGLEVEEQHTHAPAGITVGKIRKMNPHPKRGNLTVLQVTTKKNTQIVTAAKNLKEEDLVLVGPVGSTVGNQQVATRDFQGVTSYGVLVSEQELGLADESTGVIVLEKGTPGARFKDIFDDVVLDMGTTPNRADWLSVEGIARELSVRFDSARAKRMRLPVPLTKRRAKRHGTFKISIRDTAGCPRYTGRLFDNVQVGESPFWLKWRLHCMGMNPVNNIVDITNFFMLLKGQPLHPFDLDRVKGNVTVRKARMRERFVSLEGTTIALNKDDLVIADSRSTIALAGVIGGRRTQISPTTKRVLLESAYFDPKRIAHTSRRLGLVTEASTRFERNTDMAIVDQTSALAGKMFGTYAGAKELTFIAIGVKAKPKTIGFSPARMNKTLALKLSTKRIKRILNKVNIQVTGDSTLRAKIPHYRRDLVIEEDLYEEVARVFGYMNIPETVTDKWGGRVSINKNRVHEETVRNYLVGQGFSETYNLSLISDKRLIESGFSKFARVKNPLNERFNAMRPTLFLGLLDTVNHNLSKGNKSLKFLEIGNVLFPGTPYQEKRLGAILGGEKYPEFWAQNKKLIDFFDAKGIVESIFRLLHIQEAKFAPTTKKGFKQAVSVSCSGKQLGYIGVIGEDLCKEPYYYFELSIEKMISLVGETFYIPPAKFPASTRDLSFLVREEVNVPDVVGLITKIGGPILEKVILFDYYKGKNLPPDRKNIGFRFYFRAPDRTLTDREVDGFIDKIEQEITNQFDAKLRTKEQSWMK</sequence>
<evidence type="ECO:0000256" key="12">
    <source>
        <dbReference type="ARBA" id="ARBA00022917"/>
    </source>
</evidence>
<dbReference type="Gene3D" id="3.30.56.10">
    <property type="match status" value="2"/>
</dbReference>
<dbReference type="SMART" id="SM00896">
    <property type="entry name" value="FDX-ACB"/>
    <property type="match status" value="1"/>
</dbReference>
<feature type="domain" description="FDX-ACB" evidence="18">
    <location>
        <begin position="680"/>
        <end position="773"/>
    </location>
</feature>
<dbReference type="GO" id="GO:0005524">
    <property type="term" value="F:ATP binding"/>
    <property type="evidence" value="ECO:0007669"/>
    <property type="project" value="UniProtKB-UniRule"/>
</dbReference>
<keyword evidence="13 15" id="KW-0030">Aminoacyl-tRNA synthetase</keyword>
<dbReference type="InterPro" id="IPR045060">
    <property type="entry name" value="Phe-tRNA-ligase_IIc_bsu"/>
</dbReference>
<dbReference type="CDD" id="cd00769">
    <property type="entry name" value="PheRS_beta_core"/>
    <property type="match status" value="1"/>
</dbReference>
<evidence type="ECO:0000256" key="10">
    <source>
        <dbReference type="ARBA" id="ARBA00022842"/>
    </source>
</evidence>
<evidence type="ECO:0000259" key="19">
    <source>
        <dbReference type="PROSITE" id="PS51483"/>
    </source>
</evidence>
<evidence type="ECO:0000256" key="3">
    <source>
        <dbReference type="ARBA" id="ARBA00011209"/>
    </source>
</evidence>
<evidence type="ECO:0000256" key="14">
    <source>
        <dbReference type="ARBA" id="ARBA00049255"/>
    </source>
</evidence>
<evidence type="ECO:0000313" key="20">
    <source>
        <dbReference type="EMBL" id="KPK73176.1"/>
    </source>
</evidence>
<dbReference type="GO" id="GO:0004826">
    <property type="term" value="F:phenylalanine-tRNA ligase activity"/>
    <property type="evidence" value="ECO:0007669"/>
    <property type="project" value="UniProtKB-UniRule"/>
</dbReference>
<dbReference type="GO" id="GO:0000049">
    <property type="term" value="F:tRNA binding"/>
    <property type="evidence" value="ECO:0007669"/>
    <property type="project" value="UniProtKB-UniRule"/>
</dbReference>
<keyword evidence="11 16" id="KW-0694">RNA-binding</keyword>
<evidence type="ECO:0000256" key="8">
    <source>
        <dbReference type="ARBA" id="ARBA00022741"/>
    </source>
</evidence>
<keyword evidence="8 15" id="KW-0547">Nucleotide-binding</keyword>
<evidence type="ECO:0000256" key="5">
    <source>
        <dbReference type="ARBA" id="ARBA00022555"/>
    </source>
</evidence>
<dbReference type="AlphaFoldDB" id="A0A0S8GJL0"/>
<dbReference type="GO" id="GO:0009328">
    <property type="term" value="C:phenylalanine-tRNA ligase complex"/>
    <property type="evidence" value="ECO:0007669"/>
    <property type="project" value="TreeGrafter"/>
</dbReference>
<dbReference type="InterPro" id="IPR033714">
    <property type="entry name" value="tRNA_bind_bactPheRS"/>
</dbReference>
<evidence type="ECO:0000256" key="4">
    <source>
        <dbReference type="ARBA" id="ARBA00022490"/>
    </source>
</evidence>
<keyword evidence="10 15" id="KW-0460">Magnesium</keyword>
<feature type="domain" description="B5" evidence="19">
    <location>
        <begin position="394"/>
        <end position="468"/>
    </location>
</feature>
<comment type="subunit">
    <text evidence="3 15">Tetramer of two alpha and two beta subunits.</text>
</comment>
<organism evidence="20 21">
    <name type="scientific">candidate division WOR_3 bacterium SM23_60</name>
    <dbReference type="NCBI Taxonomy" id="1703780"/>
    <lineage>
        <taxon>Bacteria</taxon>
        <taxon>Bacteria division WOR-3</taxon>
    </lineage>
</organism>
<dbReference type="InterPro" id="IPR002547">
    <property type="entry name" value="tRNA-bd_dom"/>
</dbReference>
<evidence type="ECO:0000256" key="1">
    <source>
        <dbReference type="ARBA" id="ARBA00004496"/>
    </source>
</evidence>
<dbReference type="GO" id="GO:0000287">
    <property type="term" value="F:magnesium ion binding"/>
    <property type="evidence" value="ECO:0007669"/>
    <property type="project" value="UniProtKB-UniRule"/>
</dbReference>
<feature type="binding site" evidence="15">
    <location>
        <position position="452"/>
    </location>
    <ligand>
        <name>Mg(2+)</name>
        <dbReference type="ChEBI" id="CHEBI:18420"/>
        <note>shared with alpha subunit</note>
    </ligand>
</feature>
<evidence type="ECO:0000256" key="6">
    <source>
        <dbReference type="ARBA" id="ARBA00022598"/>
    </source>
</evidence>
<keyword evidence="4 15" id="KW-0963">Cytoplasm</keyword>
<dbReference type="InterPro" id="IPR036690">
    <property type="entry name" value="Fdx_antiC-bd_sf"/>
</dbReference>
<dbReference type="Pfam" id="PF03484">
    <property type="entry name" value="B5"/>
    <property type="match status" value="1"/>
</dbReference>
<comment type="subcellular location">
    <subcellularLocation>
        <location evidence="1 15">Cytoplasm</location>
    </subcellularLocation>
</comment>
<keyword evidence="12 15" id="KW-0648">Protein biosynthesis</keyword>
<dbReference type="InterPro" id="IPR004532">
    <property type="entry name" value="Phe-tRNA-ligase_IIc_bsu_bact"/>
</dbReference>
<dbReference type="EC" id="6.1.1.20" evidence="15"/>
<dbReference type="InterPro" id="IPR020825">
    <property type="entry name" value="Phe-tRNA_synthase-like_B3/B4"/>
</dbReference>
<reference evidence="20 21" key="1">
    <citation type="journal article" date="2015" name="Microbiome">
        <title>Genomic resolution of linkages in carbon, nitrogen, and sulfur cycling among widespread estuary sediment bacteria.</title>
        <authorList>
            <person name="Baker B.J."/>
            <person name="Lazar C.S."/>
            <person name="Teske A.P."/>
            <person name="Dick G.J."/>
        </authorList>
    </citation>
    <scope>NUCLEOTIDE SEQUENCE [LARGE SCALE GENOMIC DNA]</scope>
    <source>
        <strain evidence="20">SM23_60</strain>
    </source>
</reference>
<dbReference type="InterPro" id="IPR005146">
    <property type="entry name" value="B3/B4_tRNA-bd"/>
</dbReference>
<dbReference type="Pfam" id="PF01588">
    <property type="entry name" value="tRNA_bind"/>
    <property type="match status" value="1"/>
</dbReference>
<dbReference type="InterPro" id="IPR005147">
    <property type="entry name" value="tRNA_synthase_B5-dom"/>
</dbReference>
<dbReference type="PATRIC" id="fig|1703780.3.peg.906"/>
<dbReference type="InterPro" id="IPR005121">
    <property type="entry name" value="Fdx_antiC-bd"/>
</dbReference>
<keyword evidence="7 15" id="KW-0479">Metal-binding</keyword>
<evidence type="ECO:0000259" key="17">
    <source>
        <dbReference type="PROSITE" id="PS50886"/>
    </source>
</evidence>
<evidence type="ECO:0000256" key="2">
    <source>
        <dbReference type="ARBA" id="ARBA00008653"/>
    </source>
</evidence>
<proteinExistence type="inferred from homology"/>
<dbReference type="SUPFAM" id="SSF46955">
    <property type="entry name" value="Putative DNA-binding domain"/>
    <property type="match status" value="1"/>
</dbReference>
<dbReference type="InterPro" id="IPR045864">
    <property type="entry name" value="aa-tRNA-synth_II/BPL/LPL"/>
</dbReference>
<dbReference type="SMART" id="SM00874">
    <property type="entry name" value="B5"/>
    <property type="match status" value="1"/>
</dbReference>
<dbReference type="SMART" id="SM00873">
    <property type="entry name" value="B3_4"/>
    <property type="match status" value="1"/>
</dbReference>
<dbReference type="GO" id="GO:0006432">
    <property type="term" value="P:phenylalanyl-tRNA aminoacylation"/>
    <property type="evidence" value="ECO:0007669"/>
    <property type="project" value="UniProtKB-UniRule"/>
</dbReference>
<dbReference type="InterPro" id="IPR009061">
    <property type="entry name" value="DNA-bd_dom_put_sf"/>
</dbReference>
<dbReference type="HAMAP" id="MF_00283">
    <property type="entry name" value="Phe_tRNA_synth_beta1"/>
    <property type="match status" value="1"/>
</dbReference>
<dbReference type="Proteomes" id="UP000051096">
    <property type="component" value="Unassembled WGS sequence"/>
</dbReference>
<dbReference type="Pfam" id="PF17759">
    <property type="entry name" value="tRNA_synthFbeta"/>
    <property type="match status" value="1"/>
</dbReference>
<feature type="domain" description="TRNA-binding" evidence="17">
    <location>
        <begin position="37"/>
        <end position="142"/>
    </location>
</feature>
<dbReference type="SUPFAM" id="SSF54991">
    <property type="entry name" value="Anticodon-binding domain of PheRS"/>
    <property type="match status" value="1"/>
</dbReference>
<dbReference type="SUPFAM" id="SSF55681">
    <property type="entry name" value="Class II aaRS and biotin synthetases"/>
    <property type="match status" value="1"/>
</dbReference>
<feature type="binding site" evidence="15">
    <location>
        <position position="456"/>
    </location>
    <ligand>
        <name>Mg(2+)</name>
        <dbReference type="ChEBI" id="CHEBI:18420"/>
        <note>shared with alpha subunit</note>
    </ligand>
</feature>
<dbReference type="Pfam" id="PF03147">
    <property type="entry name" value="FDX-ACB"/>
    <property type="match status" value="1"/>
</dbReference>
<dbReference type="Gene3D" id="3.50.40.10">
    <property type="entry name" value="Phenylalanyl-trna Synthetase, Chain B, domain 3"/>
    <property type="match status" value="1"/>
</dbReference>